<dbReference type="PANTHER" id="PTHR48090:SF7">
    <property type="entry name" value="RFBJ PROTEIN"/>
    <property type="match status" value="1"/>
</dbReference>
<dbReference type="Gene3D" id="3.90.550.10">
    <property type="entry name" value="Spore Coat Polysaccharide Biosynthesis Protein SpsA, Chain A"/>
    <property type="match status" value="1"/>
</dbReference>
<gene>
    <name evidence="2" type="ORF">QNH24_03455</name>
</gene>
<dbReference type="PANTHER" id="PTHR48090">
    <property type="entry name" value="UNDECAPRENYL-PHOSPHATE 4-DEOXY-4-FORMAMIDO-L-ARABINOSE TRANSFERASE-RELATED"/>
    <property type="match status" value="1"/>
</dbReference>
<sequence length="234" mass="26602">MNILIIIPAFNEEENIRKLIQKVHEVKYKNTVDILVINDHSTDETSLICKEMGVDVVNLPCNLGIGGAVQTGYKFAALHDYDFAIQVDGDGQHNPEFIESLIEPIIQGNADIVIGSRYINQSGFQSSGMRRLGIRYLKYLINILTGLKITDPTSGYRACSKEIIKLFSINYPKDYPEPESIMYIKRKGFRVSEIPVIMNEREGGKSSINFHRSIYYMIKVSLAIVFDKIRKESF</sequence>
<dbReference type="InterPro" id="IPR001173">
    <property type="entry name" value="Glyco_trans_2-like"/>
</dbReference>
<dbReference type="EMBL" id="CP126101">
    <property type="protein sequence ID" value="WHY52306.1"/>
    <property type="molecule type" value="Genomic_DNA"/>
</dbReference>
<dbReference type="InterPro" id="IPR029044">
    <property type="entry name" value="Nucleotide-diphossugar_trans"/>
</dbReference>
<name>A0AAX3WWT2_9BACI</name>
<accession>A0AAX3WWT2</accession>
<evidence type="ECO:0000313" key="3">
    <source>
        <dbReference type="Proteomes" id="UP001178322"/>
    </source>
</evidence>
<reference evidence="2" key="1">
    <citation type="submission" date="2023-05" db="EMBL/GenBank/DDBJ databases">
        <title>Comparative genomics of Bacillaceae isolates and their secondary metabolite potential.</title>
        <authorList>
            <person name="Song L."/>
            <person name="Nielsen L.J."/>
            <person name="Mohite O."/>
            <person name="Xu X."/>
            <person name="Weber T."/>
            <person name="Kovacs A.T."/>
        </authorList>
    </citation>
    <scope>NUCLEOTIDE SEQUENCE</scope>
    <source>
        <strain evidence="2">LY1</strain>
    </source>
</reference>
<dbReference type="SUPFAM" id="SSF53448">
    <property type="entry name" value="Nucleotide-diphospho-sugar transferases"/>
    <property type="match status" value="1"/>
</dbReference>
<protein>
    <submittedName>
        <fullName evidence="2">Glycosyltransferase family 2 protein</fullName>
    </submittedName>
</protein>
<dbReference type="Pfam" id="PF00535">
    <property type="entry name" value="Glycos_transf_2"/>
    <property type="match status" value="1"/>
</dbReference>
<dbReference type="RefSeq" id="WP_283870762.1">
    <property type="nucleotide sequence ID" value="NZ_CP126101.1"/>
</dbReference>
<dbReference type="CDD" id="cd04179">
    <property type="entry name" value="DPM_DPG-synthase_like"/>
    <property type="match status" value="1"/>
</dbReference>
<proteinExistence type="predicted"/>
<organism evidence="2 3">
    <name type="scientific">Lysinibacillus pakistanensis</name>
    <dbReference type="NCBI Taxonomy" id="759811"/>
    <lineage>
        <taxon>Bacteria</taxon>
        <taxon>Bacillati</taxon>
        <taxon>Bacillota</taxon>
        <taxon>Bacilli</taxon>
        <taxon>Bacillales</taxon>
        <taxon>Bacillaceae</taxon>
        <taxon>Lysinibacillus</taxon>
    </lineage>
</organism>
<dbReference type="InterPro" id="IPR050256">
    <property type="entry name" value="Glycosyltransferase_2"/>
</dbReference>
<dbReference type="Proteomes" id="UP001178322">
    <property type="component" value="Chromosome"/>
</dbReference>
<feature type="domain" description="Glycosyltransferase 2-like" evidence="1">
    <location>
        <begin position="5"/>
        <end position="164"/>
    </location>
</feature>
<evidence type="ECO:0000313" key="2">
    <source>
        <dbReference type="EMBL" id="WHY52306.1"/>
    </source>
</evidence>
<evidence type="ECO:0000259" key="1">
    <source>
        <dbReference type="Pfam" id="PF00535"/>
    </source>
</evidence>
<dbReference type="AlphaFoldDB" id="A0AAX3WWT2"/>